<dbReference type="Proteomes" id="UP000215137">
    <property type="component" value="Chromosome"/>
</dbReference>
<evidence type="ECO:0000256" key="1">
    <source>
        <dbReference type="SAM" id="Phobius"/>
    </source>
</evidence>
<dbReference type="OrthoDB" id="2892503at2"/>
<accession>A0A248TMD5</accession>
<gene>
    <name evidence="2" type="ORF">CKF48_19885</name>
</gene>
<keyword evidence="1" id="KW-0472">Membrane</keyword>
<proteinExistence type="predicted"/>
<sequence length="65" mass="7375">MNINRKDLLNAAWIIGICFILGSCTIAGAIESLLDNSLGNDGHYEQQRFNDNFERYIEILENKGE</sequence>
<reference evidence="2 3" key="1">
    <citation type="submission" date="2017-08" db="EMBL/GenBank/DDBJ databases">
        <title>Complete Genome Sequence of Bacillus kochii Oregon-R-modENCODE STRAIN BDGP4, isolated from Drosophila melanogaster gut.</title>
        <authorList>
            <person name="Wan K.H."/>
            <person name="Yu C."/>
            <person name="Park S."/>
            <person name="Hammonds A.S."/>
            <person name="Booth B.W."/>
            <person name="Celniker S.E."/>
        </authorList>
    </citation>
    <scope>NUCLEOTIDE SEQUENCE [LARGE SCALE GENOMIC DNA]</scope>
    <source>
        <strain evidence="2 3">BDGP4</strain>
    </source>
</reference>
<keyword evidence="1" id="KW-1133">Transmembrane helix</keyword>
<name>A0A248TMD5_9BACI</name>
<protein>
    <recommendedName>
        <fullName evidence="4">Lipoprotein</fullName>
    </recommendedName>
</protein>
<dbReference type="EMBL" id="CP022983">
    <property type="protein sequence ID" value="ASV69373.1"/>
    <property type="molecule type" value="Genomic_DNA"/>
</dbReference>
<evidence type="ECO:0008006" key="4">
    <source>
        <dbReference type="Google" id="ProtNLM"/>
    </source>
</evidence>
<keyword evidence="3" id="KW-1185">Reference proteome</keyword>
<dbReference type="KEGG" id="bko:CKF48_19885"/>
<feature type="transmembrane region" description="Helical" evidence="1">
    <location>
        <begin position="12"/>
        <end position="30"/>
    </location>
</feature>
<keyword evidence="1" id="KW-0812">Transmembrane</keyword>
<evidence type="ECO:0000313" key="2">
    <source>
        <dbReference type="EMBL" id="ASV69373.1"/>
    </source>
</evidence>
<dbReference type="GeneID" id="97216571"/>
<dbReference type="PROSITE" id="PS51257">
    <property type="entry name" value="PROKAR_LIPOPROTEIN"/>
    <property type="match status" value="1"/>
</dbReference>
<evidence type="ECO:0000313" key="3">
    <source>
        <dbReference type="Proteomes" id="UP000215137"/>
    </source>
</evidence>
<dbReference type="AlphaFoldDB" id="A0A248TMD5"/>
<dbReference type="RefSeq" id="WP_095372936.1">
    <property type="nucleotide sequence ID" value="NZ_CANMJM010000003.1"/>
</dbReference>
<organism evidence="2 3">
    <name type="scientific">Cytobacillus kochii</name>
    <dbReference type="NCBI Taxonomy" id="859143"/>
    <lineage>
        <taxon>Bacteria</taxon>
        <taxon>Bacillati</taxon>
        <taxon>Bacillota</taxon>
        <taxon>Bacilli</taxon>
        <taxon>Bacillales</taxon>
        <taxon>Bacillaceae</taxon>
        <taxon>Cytobacillus</taxon>
    </lineage>
</organism>